<comment type="caution">
    <text evidence="1">The sequence shown here is derived from an EMBL/GenBank/DDBJ whole genome shotgun (WGS) entry which is preliminary data.</text>
</comment>
<reference evidence="1 2" key="1">
    <citation type="submission" date="2024-09" db="EMBL/GenBank/DDBJ databases">
        <title>Chromosome-scale assembly of Riccia fluitans.</title>
        <authorList>
            <person name="Paukszto L."/>
            <person name="Sawicki J."/>
            <person name="Karawczyk K."/>
            <person name="Piernik-Szablinska J."/>
            <person name="Szczecinska M."/>
            <person name="Mazdziarz M."/>
        </authorList>
    </citation>
    <scope>NUCLEOTIDE SEQUENCE [LARGE SCALE GENOMIC DNA]</scope>
    <source>
        <strain evidence="1">Rf_01</strain>
        <tissue evidence="1">Aerial parts of the thallus</tissue>
    </source>
</reference>
<sequence>MHPAMSRTSELSSGICWAISRNDFRNVTNAGGAPCGFWIPCVWRWKKIGIIFSCGDRCRRYAGKRLYEAVQARMIRAGGKEAWAPCCQGSSAMFSEHDGNMSAASLACGHHVVGGGGQGVRILAR</sequence>
<evidence type="ECO:0000313" key="1">
    <source>
        <dbReference type="EMBL" id="KAL2621903.1"/>
    </source>
</evidence>
<dbReference type="AlphaFoldDB" id="A0ABD1Y5F8"/>
<name>A0ABD1Y5F8_9MARC</name>
<dbReference type="EMBL" id="JBHFFA010000006">
    <property type="protein sequence ID" value="KAL2621903.1"/>
    <property type="molecule type" value="Genomic_DNA"/>
</dbReference>
<evidence type="ECO:0000313" key="2">
    <source>
        <dbReference type="Proteomes" id="UP001605036"/>
    </source>
</evidence>
<organism evidence="1 2">
    <name type="scientific">Riccia fluitans</name>
    <dbReference type="NCBI Taxonomy" id="41844"/>
    <lineage>
        <taxon>Eukaryota</taxon>
        <taxon>Viridiplantae</taxon>
        <taxon>Streptophyta</taxon>
        <taxon>Embryophyta</taxon>
        <taxon>Marchantiophyta</taxon>
        <taxon>Marchantiopsida</taxon>
        <taxon>Marchantiidae</taxon>
        <taxon>Marchantiales</taxon>
        <taxon>Ricciaceae</taxon>
        <taxon>Riccia</taxon>
    </lineage>
</organism>
<accession>A0ABD1Y5F8</accession>
<keyword evidence="2" id="KW-1185">Reference proteome</keyword>
<protein>
    <submittedName>
        <fullName evidence="1">Uncharacterized protein</fullName>
    </submittedName>
</protein>
<dbReference type="Proteomes" id="UP001605036">
    <property type="component" value="Unassembled WGS sequence"/>
</dbReference>
<gene>
    <name evidence="1" type="ORF">R1flu_002108</name>
</gene>
<proteinExistence type="predicted"/>